<gene>
    <name evidence="1" type="ORF">SAMN04488056_106163</name>
</gene>
<reference evidence="1 2" key="1">
    <citation type="submission" date="2016-10" db="EMBL/GenBank/DDBJ databases">
        <authorList>
            <person name="de Groot N.N."/>
        </authorList>
    </citation>
    <scope>NUCLEOTIDE SEQUENCE [LARGE SCALE GENOMIC DNA]</scope>
    <source>
        <strain evidence="1 2">CGMCC 1.9157</strain>
    </source>
</reference>
<proteinExistence type="predicted"/>
<dbReference type="AlphaFoldDB" id="A0A1I5HCR8"/>
<organism evidence="1 2">
    <name type="scientific">Cohaesibacter marisflavi</name>
    <dbReference type="NCBI Taxonomy" id="655353"/>
    <lineage>
        <taxon>Bacteria</taxon>
        <taxon>Pseudomonadati</taxon>
        <taxon>Pseudomonadota</taxon>
        <taxon>Alphaproteobacteria</taxon>
        <taxon>Hyphomicrobiales</taxon>
        <taxon>Cohaesibacteraceae</taxon>
    </lineage>
</organism>
<protein>
    <recommendedName>
        <fullName evidence="3">Lipoprotein</fullName>
    </recommendedName>
</protein>
<dbReference type="Proteomes" id="UP000199236">
    <property type="component" value="Unassembled WGS sequence"/>
</dbReference>
<name>A0A1I5HCR8_9HYPH</name>
<evidence type="ECO:0008006" key="3">
    <source>
        <dbReference type="Google" id="ProtNLM"/>
    </source>
</evidence>
<dbReference type="PROSITE" id="PS51257">
    <property type="entry name" value="PROKAR_LIPOPROTEIN"/>
    <property type="match status" value="1"/>
</dbReference>
<dbReference type="EMBL" id="FOVR01000006">
    <property type="protein sequence ID" value="SFO46033.1"/>
    <property type="molecule type" value="Genomic_DNA"/>
</dbReference>
<accession>A0A1I5HCR8</accession>
<keyword evidence="2" id="KW-1185">Reference proteome</keyword>
<sequence>MPQLKAIIVANLLPATMFVASCSPLEGDCSALLCGINFISRTFVRLFFFPPAFSIITKICLNNRHGYYLFNARYALL</sequence>
<evidence type="ECO:0000313" key="1">
    <source>
        <dbReference type="EMBL" id="SFO46033.1"/>
    </source>
</evidence>
<evidence type="ECO:0000313" key="2">
    <source>
        <dbReference type="Proteomes" id="UP000199236"/>
    </source>
</evidence>